<reference evidence="5" key="1">
    <citation type="journal article" date="2014" name="Proc. Natl. Acad. Sci. U.S.A.">
        <title>Extensive sampling of basidiomycete genomes demonstrates inadequacy of the white-rot/brown-rot paradigm for wood decay fungi.</title>
        <authorList>
            <person name="Riley R."/>
            <person name="Salamov A.A."/>
            <person name="Brown D.W."/>
            <person name="Nagy L.G."/>
            <person name="Floudas D."/>
            <person name="Held B.W."/>
            <person name="Levasseur A."/>
            <person name="Lombard V."/>
            <person name="Morin E."/>
            <person name="Otillar R."/>
            <person name="Lindquist E.A."/>
            <person name="Sun H."/>
            <person name="LaButti K.M."/>
            <person name="Schmutz J."/>
            <person name="Jabbour D."/>
            <person name="Luo H."/>
            <person name="Baker S.E."/>
            <person name="Pisabarro A.G."/>
            <person name="Walton J.D."/>
            <person name="Blanchette R.A."/>
            <person name="Henrissat B."/>
            <person name="Martin F."/>
            <person name="Cullen D."/>
            <person name="Hibbett D.S."/>
            <person name="Grigoriev I.V."/>
        </authorList>
    </citation>
    <scope>NUCLEOTIDE SEQUENCE [LARGE SCALE GENOMIC DNA]</scope>
    <source>
        <strain evidence="5">FD-172 SS1</strain>
    </source>
</reference>
<dbReference type="SMART" id="SM00239">
    <property type="entry name" value="C2"/>
    <property type="match status" value="1"/>
</dbReference>
<accession>A0A067MES5</accession>
<keyword evidence="5" id="KW-1185">Reference proteome</keyword>
<name>A0A067MES5_BOTB1</name>
<sequence>MAQSSGAVSGTTLPDTAEELKIIVLSATNLPPRSYLHGDPKSFVSISARGRTWSTKVSGRSKNPQWGDEYSLPGDSSVTLRVELKVLHWSGFSHREMLVGAVEVRVGKLLEEQGKAHEEGSDSFTIDFPTTPSSAPQPSISLRVHRGPMKSEGEIDRARASASVARSGVEKMQTIAAPPTVPAHISDAASSAQNAVQAVASTKEVQEVCKMTLASVEKFMTFVKMIDTISEIHPYAKAAWTILSAGLKIIARQKDQDDALHALLESMSTALSAVCRFDKTALHKDDKDIILQVAKKTNECALFIQECSQTENFALRALKGVFSNADSEIARFKNDFDVLRKNADTGAILSIAEGLSGVDQKLYKIEESINDIGREFRRAAQRAILDKLPYAEGAACDPEQACLPNTREALLDDVRKWIVSSEPRGGAEIFCLIGVAGSGKSAIAHTVSHRCDKEGLLASSFFFSREAAEKRSPRKLFSTIARDIARDSHIRDHICQAIEDKQSLATASLSVQFDSLILEPCLKYPPKMPAVIVIDALDESDTTELLKIFYSSFHKLPQPFRLFVTSRDMPDIHTILSRSPHFHLRTIDIGTSVNLEDVRTYVRHGLGVIAERHGLGESWVSEELVEMFVSKAEGLFQWAAAVFQAVEAAEYKPVKKLESLLKGTQTGLAPEEKMDNIYTKILDAFDWKDKDFKSDYGTVMGAILAAKSPLSALALQSLHPDADISGLLSRLGALLTGWKRPEQPVRILHLSLRDFLTSRAPTSAPFYICEKYHSRRLGLLCLSALNESLKQDAPGVGYLEDDTPGIPILAMDELSAEVLYACEFWMDHIVEFEAPIPAELIRLLQEFLSMHLIPWMEVCASIGAFKDFRKVRAWIQQSTLPDVVNLMNEEWNSALGTAFGNLSNRLDFMARREDALAAGREAVDLYRQLAEDSPTAYSSNLAESLDNLSVCLSPLGHREGALAASREAVDLYRQLAEDRPTAFSSDLARALTNDSALLSALGRWEDALTASQEAVDLYQQLVRDRPAAFNFNLAHSLSNHSVLLSALGRREDALAVSREAVDLYRQLARDHPAAFSSDLARSLGNLSACLSALGQPEDALAASREALDLYRQLARDRPASFNSDLARSLRSLSIHLSALGRREDALAAGRECVDLYRQLAKDRPTAFKCHLATSLNSLSYWLSALGHLEDALSAVREAVELYRSLAEDRPAVFNSDLADVLDTLSEHLSALGHRESALAASKEAVELYRPLVADRPAAHNPASAEILHNLSLRLSSLDHHDDAVAAAREAVELYRPLAKDVPARYNSEFVGALRQLASSSRALGREEEALAAEQEAESIHLPDA</sequence>
<dbReference type="Pfam" id="PF13424">
    <property type="entry name" value="TPR_12"/>
    <property type="match status" value="1"/>
</dbReference>
<dbReference type="OrthoDB" id="2926278at2759"/>
<dbReference type="InterPro" id="IPR056884">
    <property type="entry name" value="NPHP3-like_N"/>
</dbReference>
<dbReference type="Pfam" id="PF13374">
    <property type="entry name" value="TPR_10"/>
    <property type="match status" value="2"/>
</dbReference>
<organism evidence="4 5">
    <name type="scientific">Botryobasidium botryosum (strain FD-172 SS1)</name>
    <dbReference type="NCBI Taxonomy" id="930990"/>
    <lineage>
        <taxon>Eukaryota</taxon>
        <taxon>Fungi</taxon>
        <taxon>Dikarya</taxon>
        <taxon>Basidiomycota</taxon>
        <taxon>Agaricomycotina</taxon>
        <taxon>Agaricomycetes</taxon>
        <taxon>Cantharellales</taxon>
        <taxon>Botryobasidiaceae</taxon>
        <taxon>Botryobasidium</taxon>
    </lineage>
</organism>
<keyword evidence="1" id="KW-0677">Repeat</keyword>
<dbReference type="STRING" id="930990.A0A067MES5"/>
<dbReference type="HOGENOM" id="CLU_260430_0_0_1"/>
<dbReference type="InterPro" id="IPR019734">
    <property type="entry name" value="TPR_rpt"/>
</dbReference>
<dbReference type="Pfam" id="PF24883">
    <property type="entry name" value="NPHP3_N"/>
    <property type="match status" value="1"/>
</dbReference>
<dbReference type="PANTHER" id="PTHR10039">
    <property type="entry name" value="AMELOGENIN"/>
    <property type="match status" value="1"/>
</dbReference>
<dbReference type="EMBL" id="KL198045">
    <property type="protein sequence ID" value="KDQ13220.1"/>
    <property type="molecule type" value="Genomic_DNA"/>
</dbReference>
<dbReference type="SUPFAM" id="SSF49562">
    <property type="entry name" value="C2 domain (Calcium/lipid-binding domain, CaLB)"/>
    <property type="match status" value="1"/>
</dbReference>
<dbReference type="PROSITE" id="PS50004">
    <property type="entry name" value="C2"/>
    <property type="match status" value="1"/>
</dbReference>
<dbReference type="Pfam" id="PF00168">
    <property type="entry name" value="C2"/>
    <property type="match status" value="1"/>
</dbReference>
<dbReference type="Gene3D" id="2.60.40.150">
    <property type="entry name" value="C2 domain"/>
    <property type="match status" value="1"/>
</dbReference>
<dbReference type="SMART" id="SM00028">
    <property type="entry name" value="TPR"/>
    <property type="match status" value="5"/>
</dbReference>
<evidence type="ECO:0000313" key="4">
    <source>
        <dbReference type="EMBL" id="KDQ13220.1"/>
    </source>
</evidence>
<dbReference type="PANTHER" id="PTHR10039:SF14">
    <property type="entry name" value="NACHT DOMAIN-CONTAINING PROTEIN"/>
    <property type="match status" value="1"/>
</dbReference>
<gene>
    <name evidence="4" type="ORF">BOTBODRAFT_33829</name>
</gene>
<protein>
    <recommendedName>
        <fullName evidence="3">C2 domain-containing protein</fullName>
    </recommendedName>
</protein>
<feature type="region of interest" description="Disordered" evidence="2">
    <location>
        <begin position="114"/>
        <end position="139"/>
    </location>
</feature>
<evidence type="ECO:0000259" key="3">
    <source>
        <dbReference type="PROSITE" id="PS50004"/>
    </source>
</evidence>
<dbReference type="Gene3D" id="1.25.40.10">
    <property type="entry name" value="Tetratricopeptide repeat domain"/>
    <property type="match status" value="3"/>
</dbReference>
<dbReference type="InterPro" id="IPR000008">
    <property type="entry name" value="C2_dom"/>
</dbReference>
<feature type="compositionally biased region" description="Polar residues" evidence="2">
    <location>
        <begin position="122"/>
        <end position="139"/>
    </location>
</feature>
<feature type="domain" description="C2" evidence="3">
    <location>
        <begin position="4"/>
        <end position="120"/>
    </location>
</feature>
<dbReference type="SUPFAM" id="SSF48452">
    <property type="entry name" value="TPR-like"/>
    <property type="match status" value="3"/>
</dbReference>
<evidence type="ECO:0000256" key="2">
    <source>
        <dbReference type="SAM" id="MobiDB-lite"/>
    </source>
</evidence>
<evidence type="ECO:0000313" key="5">
    <source>
        <dbReference type="Proteomes" id="UP000027195"/>
    </source>
</evidence>
<dbReference type="CDD" id="cd00030">
    <property type="entry name" value="C2"/>
    <property type="match status" value="1"/>
</dbReference>
<proteinExistence type="predicted"/>
<dbReference type="SUPFAM" id="SSF52540">
    <property type="entry name" value="P-loop containing nucleoside triphosphate hydrolases"/>
    <property type="match status" value="1"/>
</dbReference>
<evidence type="ECO:0000256" key="1">
    <source>
        <dbReference type="ARBA" id="ARBA00022737"/>
    </source>
</evidence>
<dbReference type="InParanoid" id="A0A067MES5"/>
<dbReference type="InterPro" id="IPR011990">
    <property type="entry name" value="TPR-like_helical_dom_sf"/>
</dbReference>
<dbReference type="Gene3D" id="3.40.50.300">
    <property type="entry name" value="P-loop containing nucleotide triphosphate hydrolases"/>
    <property type="match status" value="1"/>
</dbReference>
<dbReference type="InterPro" id="IPR035892">
    <property type="entry name" value="C2_domain_sf"/>
</dbReference>
<dbReference type="InterPro" id="IPR027417">
    <property type="entry name" value="P-loop_NTPase"/>
</dbReference>
<dbReference type="Proteomes" id="UP000027195">
    <property type="component" value="Unassembled WGS sequence"/>
</dbReference>